<gene>
    <name evidence="1" type="ORF">OUZ56_022445</name>
</gene>
<protein>
    <submittedName>
        <fullName evidence="1">Uncharacterized protein</fullName>
    </submittedName>
</protein>
<reference evidence="1 2" key="1">
    <citation type="journal article" date="2023" name="Nucleic Acids Res.">
        <title>The hologenome of Daphnia magna reveals possible DNA methylation and microbiome-mediated evolution of the host genome.</title>
        <authorList>
            <person name="Chaturvedi A."/>
            <person name="Li X."/>
            <person name="Dhandapani V."/>
            <person name="Marshall H."/>
            <person name="Kissane S."/>
            <person name="Cuenca-Cambronero M."/>
            <person name="Asole G."/>
            <person name="Calvet F."/>
            <person name="Ruiz-Romero M."/>
            <person name="Marangio P."/>
            <person name="Guigo R."/>
            <person name="Rago D."/>
            <person name="Mirbahai L."/>
            <person name="Eastwood N."/>
            <person name="Colbourne J.K."/>
            <person name="Zhou J."/>
            <person name="Mallon E."/>
            <person name="Orsini L."/>
        </authorList>
    </citation>
    <scope>NUCLEOTIDE SEQUENCE [LARGE SCALE GENOMIC DNA]</scope>
    <source>
        <strain evidence="1">LRV0_1</strain>
    </source>
</reference>
<dbReference type="Proteomes" id="UP001234178">
    <property type="component" value="Unassembled WGS sequence"/>
</dbReference>
<sequence length="139" mass="15576">MDADDYMAIGTGVDTTLSGLEERRPLTLLQLPGENGNASTRSSMSDLGSPIYERRSRHDIVSLNFSFLNFEIPSPIFLPDDNAVFNKRRIIFTDTHMTLSSQHRRRPAAIFELQMHVLVLIRSALPNLAADKHLNGIVV</sequence>
<dbReference type="EMBL" id="JAOYFB010000039">
    <property type="protein sequence ID" value="KAK4029454.1"/>
    <property type="molecule type" value="Genomic_DNA"/>
</dbReference>
<proteinExistence type="predicted"/>
<name>A0ABR0AWE8_9CRUS</name>
<comment type="caution">
    <text evidence="1">The sequence shown here is derived from an EMBL/GenBank/DDBJ whole genome shotgun (WGS) entry which is preliminary data.</text>
</comment>
<keyword evidence="2" id="KW-1185">Reference proteome</keyword>
<organism evidence="1 2">
    <name type="scientific">Daphnia magna</name>
    <dbReference type="NCBI Taxonomy" id="35525"/>
    <lineage>
        <taxon>Eukaryota</taxon>
        <taxon>Metazoa</taxon>
        <taxon>Ecdysozoa</taxon>
        <taxon>Arthropoda</taxon>
        <taxon>Crustacea</taxon>
        <taxon>Branchiopoda</taxon>
        <taxon>Diplostraca</taxon>
        <taxon>Cladocera</taxon>
        <taxon>Anomopoda</taxon>
        <taxon>Daphniidae</taxon>
        <taxon>Daphnia</taxon>
    </lineage>
</organism>
<accession>A0ABR0AWE8</accession>
<evidence type="ECO:0000313" key="2">
    <source>
        <dbReference type="Proteomes" id="UP001234178"/>
    </source>
</evidence>
<evidence type="ECO:0000313" key="1">
    <source>
        <dbReference type="EMBL" id="KAK4029454.1"/>
    </source>
</evidence>